<dbReference type="Gene3D" id="3.30.360.10">
    <property type="entry name" value="Dihydrodipicolinate Reductase, domain 2"/>
    <property type="match status" value="1"/>
</dbReference>
<dbReference type="InterPro" id="IPR036291">
    <property type="entry name" value="NAD(P)-bd_dom_sf"/>
</dbReference>
<keyword evidence="1 4" id="KW-0560">Oxidoreductase</keyword>
<dbReference type="InterPro" id="IPR050463">
    <property type="entry name" value="Gfo/Idh/MocA_oxidrdct_glycsds"/>
</dbReference>
<dbReference type="InterPro" id="IPR000683">
    <property type="entry name" value="Gfo/Idh/MocA-like_OxRdtase_N"/>
</dbReference>
<proteinExistence type="predicted"/>
<reference evidence="4 5" key="1">
    <citation type="submission" date="2019-02" db="EMBL/GenBank/DDBJ databases">
        <title>Deep-cultivation of Planctomycetes and their phenomic and genomic characterization uncovers novel biology.</title>
        <authorList>
            <person name="Wiegand S."/>
            <person name="Jogler M."/>
            <person name="Boedeker C."/>
            <person name="Pinto D."/>
            <person name="Vollmers J."/>
            <person name="Rivas-Marin E."/>
            <person name="Kohn T."/>
            <person name="Peeters S.H."/>
            <person name="Heuer A."/>
            <person name="Rast P."/>
            <person name="Oberbeckmann S."/>
            <person name="Bunk B."/>
            <person name="Jeske O."/>
            <person name="Meyerdierks A."/>
            <person name="Storesund J.E."/>
            <person name="Kallscheuer N."/>
            <person name="Luecker S."/>
            <person name="Lage O.M."/>
            <person name="Pohl T."/>
            <person name="Merkel B.J."/>
            <person name="Hornburger P."/>
            <person name="Mueller R.-W."/>
            <person name="Bruemmer F."/>
            <person name="Labrenz M."/>
            <person name="Spormann A.M."/>
            <person name="Op den Camp H."/>
            <person name="Overmann J."/>
            <person name="Amann R."/>
            <person name="Jetten M.S.M."/>
            <person name="Mascher T."/>
            <person name="Medema M.H."/>
            <person name="Devos D.P."/>
            <person name="Kaster A.-K."/>
            <person name="Ovreas L."/>
            <person name="Rohde M."/>
            <person name="Galperin M.Y."/>
            <person name="Jogler C."/>
        </authorList>
    </citation>
    <scope>NUCLEOTIDE SEQUENCE [LARGE SCALE GENOMIC DNA]</scope>
    <source>
        <strain evidence="4 5">ElP</strain>
    </source>
</reference>
<dbReference type="AlphaFoldDB" id="A0A518H3T1"/>
<dbReference type="GO" id="GO:0050606">
    <property type="term" value="F:4-carboxy-2-hydroxymuconate semialdehyde hemiacetal dehydrogenase activity"/>
    <property type="evidence" value="ECO:0007669"/>
    <property type="project" value="UniProtKB-EC"/>
</dbReference>
<feature type="domain" description="GFO/IDH/MocA-like oxidoreductase" evidence="3">
    <location>
        <begin position="138"/>
        <end position="267"/>
    </location>
</feature>
<dbReference type="InterPro" id="IPR055170">
    <property type="entry name" value="GFO_IDH_MocA-like_dom"/>
</dbReference>
<evidence type="ECO:0000313" key="5">
    <source>
        <dbReference type="Proteomes" id="UP000317835"/>
    </source>
</evidence>
<dbReference type="Proteomes" id="UP000317835">
    <property type="component" value="Chromosome"/>
</dbReference>
<name>A0A518H3T1_9BACT</name>
<dbReference type="PANTHER" id="PTHR43818">
    <property type="entry name" value="BCDNA.GH03377"/>
    <property type="match status" value="1"/>
</dbReference>
<dbReference type="PANTHER" id="PTHR43818:SF11">
    <property type="entry name" value="BCDNA.GH03377"/>
    <property type="match status" value="1"/>
</dbReference>
<evidence type="ECO:0000259" key="2">
    <source>
        <dbReference type="Pfam" id="PF01408"/>
    </source>
</evidence>
<dbReference type="RefSeq" id="WP_145271132.1">
    <property type="nucleotide sequence ID" value="NZ_CP036426.1"/>
</dbReference>
<dbReference type="SUPFAM" id="SSF51735">
    <property type="entry name" value="NAD(P)-binding Rossmann-fold domains"/>
    <property type="match status" value="1"/>
</dbReference>
<dbReference type="Pfam" id="PF01408">
    <property type="entry name" value="GFO_IDH_MocA"/>
    <property type="match status" value="1"/>
</dbReference>
<sequence length="354" mass="39155">MADGVLRIGIVGAGRIARERHLPGFKAIPGVRVAGVCNRRRESSAKVAREWDVPRFFESWEELVEDEGIDAVVVGTWPYLHCPITLAALDAGKHVLTQARMAMNAREAQRMLDRSRESPHLAAMVVPSPLGLAGDRFVRRLIDDGFLGTLREVHVHGLSGMFASRKTPLHWRQVTRYSGFNMLNLGILHETALRWTPPAVEVLARAAITIPARLDEETGEKARVGTPDTVQVLTTHEDESIGIYRLSGVVRHNTGTSIELYGSRGTILYDLEADAIRLGRAGQELRPMPIPESERGGWAVEADFVAAIRGERPVTRTDFLTGARYMQFTEAVARSSRAQAPVNLPLREFSSPDE</sequence>
<evidence type="ECO:0000313" key="4">
    <source>
        <dbReference type="EMBL" id="QDV35489.1"/>
    </source>
</evidence>
<evidence type="ECO:0000256" key="1">
    <source>
        <dbReference type="ARBA" id="ARBA00023002"/>
    </source>
</evidence>
<dbReference type="Pfam" id="PF22725">
    <property type="entry name" value="GFO_IDH_MocA_C3"/>
    <property type="match status" value="1"/>
</dbReference>
<gene>
    <name evidence="4" type="primary">ligC_3</name>
    <name evidence="4" type="ORF">ElP_33920</name>
</gene>
<dbReference type="OrthoDB" id="179913at2"/>
<evidence type="ECO:0000259" key="3">
    <source>
        <dbReference type="Pfam" id="PF22725"/>
    </source>
</evidence>
<protein>
    <submittedName>
        <fullName evidence="4">4-carboxy-2-hydroxymuconate-6-semialdehyde dehydrogenase</fullName>
        <ecNumber evidence="4">1.1.1.312</ecNumber>
    </submittedName>
</protein>
<keyword evidence="5" id="KW-1185">Reference proteome</keyword>
<dbReference type="EMBL" id="CP036426">
    <property type="protein sequence ID" value="QDV35489.1"/>
    <property type="molecule type" value="Genomic_DNA"/>
</dbReference>
<organism evidence="4 5">
    <name type="scientific">Tautonia plasticadhaerens</name>
    <dbReference type="NCBI Taxonomy" id="2527974"/>
    <lineage>
        <taxon>Bacteria</taxon>
        <taxon>Pseudomonadati</taxon>
        <taxon>Planctomycetota</taxon>
        <taxon>Planctomycetia</taxon>
        <taxon>Isosphaerales</taxon>
        <taxon>Isosphaeraceae</taxon>
        <taxon>Tautonia</taxon>
    </lineage>
</organism>
<dbReference type="GO" id="GO:0000166">
    <property type="term" value="F:nucleotide binding"/>
    <property type="evidence" value="ECO:0007669"/>
    <property type="project" value="InterPro"/>
</dbReference>
<feature type="domain" description="Gfo/Idh/MocA-like oxidoreductase N-terminal" evidence="2">
    <location>
        <begin position="6"/>
        <end position="118"/>
    </location>
</feature>
<dbReference type="EC" id="1.1.1.312" evidence="4"/>
<accession>A0A518H3T1</accession>
<dbReference type="SUPFAM" id="SSF55347">
    <property type="entry name" value="Glyceraldehyde-3-phosphate dehydrogenase-like, C-terminal domain"/>
    <property type="match status" value="1"/>
</dbReference>
<dbReference type="KEGG" id="tpla:ElP_33920"/>
<dbReference type="Gene3D" id="3.40.50.720">
    <property type="entry name" value="NAD(P)-binding Rossmann-like Domain"/>
    <property type="match status" value="1"/>
</dbReference>